<keyword evidence="2" id="KW-0285">Flavoprotein</keyword>
<evidence type="ECO:0000256" key="4">
    <source>
        <dbReference type="ARBA" id="ARBA00023002"/>
    </source>
</evidence>
<dbReference type="PANTHER" id="PTHR42877">
    <property type="entry name" value="L-ORNITHINE N(5)-MONOOXYGENASE-RELATED"/>
    <property type="match status" value="1"/>
</dbReference>
<dbReference type="InterPro" id="IPR036188">
    <property type="entry name" value="FAD/NAD-bd_sf"/>
</dbReference>
<evidence type="ECO:0000313" key="6">
    <source>
        <dbReference type="Proteomes" id="UP001500909"/>
    </source>
</evidence>
<reference evidence="5 6" key="1">
    <citation type="journal article" date="2019" name="Int. J. Syst. Evol. Microbiol.">
        <title>The Global Catalogue of Microorganisms (GCM) 10K type strain sequencing project: providing services to taxonomists for standard genome sequencing and annotation.</title>
        <authorList>
            <consortium name="The Broad Institute Genomics Platform"/>
            <consortium name="The Broad Institute Genome Sequencing Center for Infectious Disease"/>
            <person name="Wu L."/>
            <person name="Ma J."/>
        </authorList>
    </citation>
    <scope>NUCLEOTIDE SEQUENCE [LARGE SCALE GENOMIC DNA]</scope>
    <source>
        <strain evidence="5 6">JCM 4805</strain>
    </source>
</reference>
<sequence length="472" mass="52707">MLGAGLSGLLMGIRLKKAGIRDFTIYEKADSVGGTWRDNRYPGLTCDVPSRLYCYSFFPHGAWSRFLPPGEEVLRYLRAAADRFGIRAHIKFNTEVVSLRWGNGRWSLRSDRGDEGDFHFVVAATGFLHHPARLGLAGLQSFKGAVVSPSRWPPSIELGGRRVGVVGTGSSGTQIASAVAEQAGQLTVFCRSPQWVFPLPNWELSRLNRGLMGRFPALSKAAHFMYRYLLDALFGKATTHPGWQRALVTALCRAHLRGIRDPLLRQQLTPKDVPMCKRLVFSNEFYRAIQRSNVSVIRRPIDRVYRSGIEAGGVQYRLDVLVLATGFDSHTFMSRIHITGQDGRDLRDVWAGFPLNYRTMAVPGFPNLFMIIGPNSPFGHVSVPSIAETQTAYIMQLIGMFTRGLFTSAGPTEEAAREFQSSLDEAMPRTAWAAGCSSWYRNEAGYINTYPWSGSHFRNLLATVNCQHFTFE</sequence>
<comment type="caution">
    <text evidence="5">The sequence shown here is derived from an EMBL/GenBank/DDBJ whole genome shotgun (WGS) entry which is preliminary data.</text>
</comment>
<organism evidence="5 6">
    <name type="scientific">Streptomyces olivaceiscleroticus</name>
    <dbReference type="NCBI Taxonomy" id="68245"/>
    <lineage>
        <taxon>Bacteria</taxon>
        <taxon>Bacillati</taxon>
        <taxon>Actinomycetota</taxon>
        <taxon>Actinomycetes</taxon>
        <taxon>Kitasatosporales</taxon>
        <taxon>Streptomycetaceae</taxon>
        <taxon>Streptomyces</taxon>
    </lineage>
</organism>
<dbReference type="Pfam" id="PF00743">
    <property type="entry name" value="FMO-like"/>
    <property type="match status" value="1"/>
</dbReference>
<evidence type="ECO:0000256" key="3">
    <source>
        <dbReference type="ARBA" id="ARBA00022827"/>
    </source>
</evidence>
<evidence type="ECO:0000313" key="5">
    <source>
        <dbReference type="EMBL" id="GAA0463430.1"/>
    </source>
</evidence>
<protein>
    <submittedName>
        <fullName evidence="5">NAD(P)/FAD-dependent oxidoreductase</fullName>
    </submittedName>
</protein>
<evidence type="ECO:0000256" key="2">
    <source>
        <dbReference type="ARBA" id="ARBA00022630"/>
    </source>
</evidence>
<gene>
    <name evidence="5" type="ORF">GCM10010361_29140</name>
</gene>
<dbReference type="EMBL" id="BAAABY010000023">
    <property type="protein sequence ID" value="GAA0463430.1"/>
    <property type="molecule type" value="Genomic_DNA"/>
</dbReference>
<dbReference type="SUPFAM" id="SSF51905">
    <property type="entry name" value="FAD/NAD(P)-binding domain"/>
    <property type="match status" value="2"/>
</dbReference>
<comment type="similarity">
    <text evidence="1">Belongs to the FAD-binding monooxygenase family.</text>
</comment>
<evidence type="ECO:0000256" key="1">
    <source>
        <dbReference type="ARBA" id="ARBA00010139"/>
    </source>
</evidence>
<keyword evidence="4" id="KW-0560">Oxidoreductase</keyword>
<dbReference type="InterPro" id="IPR020946">
    <property type="entry name" value="Flavin_mOase-like"/>
</dbReference>
<dbReference type="PANTHER" id="PTHR42877:SF4">
    <property type="entry name" value="FAD_NAD(P)-BINDING DOMAIN-CONTAINING PROTEIN-RELATED"/>
    <property type="match status" value="1"/>
</dbReference>
<keyword evidence="6" id="KW-1185">Reference proteome</keyword>
<proteinExistence type="inferred from homology"/>
<keyword evidence="3" id="KW-0274">FAD</keyword>
<name>A0ABN0ZYU8_9ACTN</name>
<dbReference type="InterPro" id="IPR051209">
    <property type="entry name" value="FAD-bind_Monooxygenase_sf"/>
</dbReference>
<dbReference type="Gene3D" id="3.50.50.60">
    <property type="entry name" value="FAD/NAD(P)-binding domain"/>
    <property type="match status" value="2"/>
</dbReference>
<accession>A0ABN0ZYU8</accession>
<dbReference type="Proteomes" id="UP001500909">
    <property type="component" value="Unassembled WGS sequence"/>
</dbReference>